<evidence type="ECO:0000313" key="1">
    <source>
        <dbReference type="EMBL" id="EAZ91870.1"/>
    </source>
</evidence>
<dbReference type="EMBL" id="AAXW01000010">
    <property type="protein sequence ID" value="EAZ91870.1"/>
    <property type="molecule type" value="Genomic_DNA"/>
</dbReference>
<sequence length="739" mass="80844">MVIKRRDLLKFLGVTTGTALLSQATKGLSSPLVMANQGKDKINKIIQGSESLTFTPVKIPIPLASDYLSDEQQKAVYKTYEVIDDVVLPEGFTYDVIAQWGDKVGNSRFGYNNDYLSLIETKSNEGFLTINFEYISGKTWRETSEKVIGKTLPFQDVKEVADKNDGKINAFKLANDDPLKAKIEAIASEALIDQGIGVISLRKNAQGEWQRTYSEADRRITGISGLEDGHYLKATGPGVKIFEKTNKLGYEDSLGSKIIGTFQNCAGGTTPWGTVLSAEENIQDQVPEPVMADGSSLDPSETPFLMTEEYLDGRGNAFGLAGNKYGWMVEIDPSDKNDYGTKHTWLGRYRHEAVAFRAETGKKLAVYSGCDRRGGHLYKFVSDGNISEPQDKKNSKLMNSGMLYGAVFNDDGTGKWVALTPETPINPVLPSTVQGGLVTLPNSDRTFGGMMKVTDDQDIIPFKNQFKTLGDLYVGTSEEKQGAILIDAHFAASAVGITCTARPEDTEIDTNGVLYVTFTSGTPGSDGGPDKAVFQGPNGEMNYEYGWIMKIIEDKNNPAAMSFRWDILATGGEPAQGGMGFANPDNLMFDNQGDLWMVTDMSTSSHNQEIKDRVKDGEPVSTKSLVGIFGNNTLWYLPLQGENKGTAFPFAIGPMEVEMTGPWLTQDQQTLFLAVQHPGEAYGTRQNKASEVREFSLLTTSGETFTQTRTVPLGSNWPSKQANDPPRPAVIAIRTSNKI</sequence>
<dbReference type="PROSITE" id="PS51318">
    <property type="entry name" value="TAT"/>
    <property type="match status" value="1"/>
</dbReference>
<evidence type="ECO:0000313" key="2">
    <source>
        <dbReference type="Proteomes" id="UP000003781"/>
    </source>
</evidence>
<name>A3INH2_9CHRO</name>
<dbReference type="OrthoDB" id="9801383at2"/>
<dbReference type="eggNOG" id="COG3211">
    <property type="taxonomic scope" value="Bacteria"/>
</dbReference>
<proteinExistence type="predicted"/>
<dbReference type="InterPro" id="IPR006311">
    <property type="entry name" value="TAT_signal"/>
</dbReference>
<dbReference type="InterPro" id="IPR008557">
    <property type="entry name" value="PhoX"/>
</dbReference>
<dbReference type="AlphaFoldDB" id="A3INH2"/>
<keyword evidence="2" id="KW-1185">Reference proteome</keyword>
<dbReference type="Pfam" id="PF05787">
    <property type="entry name" value="PhoX"/>
    <property type="match status" value="1"/>
</dbReference>
<dbReference type="PANTHER" id="PTHR35399:SF2">
    <property type="entry name" value="DUF839 DOMAIN-CONTAINING PROTEIN"/>
    <property type="match status" value="1"/>
</dbReference>
<dbReference type="PANTHER" id="PTHR35399">
    <property type="entry name" value="SLR8030 PROTEIN"/>
    <property type="match status" value="1"/>
</dbReference>
<organism evidence="1 2">
    <name type="scientific">Crocosphaera chwakensis CCY0110</name>
    <dbReference type="NCBI Taxonomy" id="391612"/>
    <lineage>
        <taxon>Bacteria</taxon>
        <taxon>Bacillati</taxon>
        <taxon>Cyanobacteriota</taxon>
        <taxon>Cyanophyceae</taxon>
        <taxon>Oscillatoriophycideae</taxon>
        <taxon>Chroococcales</taxon>
        <taxon>Aphanothecaceae</taxon>
        <taxon>Crocosphaera</taxon>
        <taxon>Crocosphaera chwakensis</taxon>
    </lineage>
</organism>
<dbReference type="Proteomes" id="UP000003781">
    <property type="component" value="Unassembled WGS sequence"/>
</dbReference>
<gene>
    <name evidence="1" type="ORF">CY0110_29384</name>
</gene>
<reference evidence="1 2" key="1">
    <citation type="submission" date="2007-03" db="EMBL/GenBank/DDBJ databases">
        <authorList>
            <person name="Stal L."/>
            <person name="Ferriera S."/>
            <person name="Johnson J."/>
            <person name="Kravitz S."/>
            <person name="Beeson K."/>
            <person name="Sutton G."/>
            <person name="Rogers Y.-H."/>
            <person name="Friedman R."/>
            <person name="Frazier M."/>
            <person name="Venter J.C."/>
        </authorList>
    </citation>
    <scope>NUCLEOTIDE SEQUENCE [LARGE SCALE GENOMIC DNA]</scope>
    <source>
        <strain evidence="1 2">CCY0110</strain>
    </source>
</reference>
<dbReference type="RefSeq" id="WP_008274940.1">
    <property type="nucleotide sequence ID" value="NZ_AAXW01000010.1"/>
</dbReference>
<comment type="caution">
    <text evidence="1">The sequence shown here is derived from an EMBL/GenBank/DDBJ whole genome shotgun (WGS) entry which is preliminary data.</text>
</comment>
<accession>A3INH2</accession>
<evidence type="ECO:0008006" key="3">
    <source>
        <dbReference type="Google" id="ProtNLM"/>
    </source>
</evidence>
<protein>
    <recommendedName>
        <fullName evidence="3">Phosphatase</fullName>
    </recommendedName>
</protein>